<evidence type="ECO:0000313" key="8">
    <source>
        <dbReference type="Proteomes" id="UP000247591"/>
    </source>
</evidence>
<accession>A0A318RJW8</accession>
<evidence type="ECO:0000256" key="1">
    <source>
        <dbReference type="ARBA" id="ARBA00004651"/>
    </source>
</evidence>
<evidence type="ECO:0000256" key="3">
    <source>
        <dbReference type="ARBA" id="ARBA00022692"/>
    </source>
</evidence>
<feature type="transmembrane region" description="Helical" evidence="6">
    <location>
        <begin position="374"/>
        <end position="394"/>
    </location>
</feature>
<keyword evidence="3 6" id="KW-0812">Transmembrane</keyword>
<dbReference type="OrthoDB" id="4382106at2"/>
<evidence type="ECO:0000256" key="4">
    <source>
        <dbReference type="ARBA" id="ARBA00022989"/>
    </source>
</evidence>
<feature type="transmembrane region" description="Helical" evidence="6">
    <location>
        <begin position="238"/>
        <end position="255"/>
    </location>
</feature>
<keyword evidence="2" id="KW-1003">Cell membrane</keyword>
<comment type="subcellular location">
    <subcellularLocation>
        <location evidence="1">Cell membrane</location>
        <topology evidence="1">Multi-pass membrane protein</topology>
    </subcellularLocation>
</comment>
<feature type="transmembrane region" description="Helical" evidence="6">
    <location>
        <begin position="77"/>
        <end position="97"/>
    </location>
</feature>
<feature type="transmembrane region" description="Helical" evidence="6">
    <location>
        <begin position="348"/>
        <end position="368"/>
    </location>
</feature>
<evidence type="ECO:0000256" key="2">
    <source>
        <dbReference type="ARBA" id="ARBA00022475"/>
    </source>
</evidence>
<gene>
    <name evidence="7" type="ORF">DFR67_10789</name>
</gene>
<dbReference type="Proteomes" id="UP000247591">
    <property type="component" value="Unassembled WGS sequence"/>
</dbReference>
<sequence length="415" mass="42039">MSRVALATVVAAISGYLVLLLAARGLGADGYAAFAVFWAAYGLVTGTQNGQLQETTRAVRGARMHDGPASGARPMQLNAMVGLGLGALVAVTAIAWASTVFESYRVESVALLATGVAAFGIYAGLGGALSGLGRWGPFGTLLIVDALIRLILTVIAVAAGWGLGAFLIITVAGTVSSAIVLALLRPAREALAVRGDAAARELVRNTFTAMAAALASAILVMGFPVLIKLSTSGDLDSAAGAVILAVTLTRAPLLVPLNSFQGALISRFVEGRDRLFAALAAPLAIVLGVGAVGTIAAWVFGPWLLENIFGGDYRLSGTTVAALTAGAVAMAVLTLTGAMALAAGRHRLYAAGWWVGTAVSIALLFVPADLEVRVPLALIVGPLVGMAVHLVAAARPGSAHEVPGQLPGDRPLPTD</sequence>
<dbReference type="RefSeq" id="WP_110469961.1">
    <property type="nucleotide sequence ID" value="NZ_QJSP01000007.1"/>
</dbReference>
<protein>
    <submittedName>
        <fullName evidence="7">O-antigen/teichoic acid export membrane protein</fullName>
    </submittedName>
</protein>
<dbReference type="InterPro" id="IPR050833">
    <property type="entry name" value="Poly_Biosynth_Transport"/>
</dbReference>
<evidence type="ECO:0000256" key="5">
    <source>
        <dbReference type="ARBA" id="ARBA00023136"/>
    </source>
</evidence>
<comment type="caution">
    <text evidence="7">The sequence shown here is derived from an EMBL/GenBank/DDBJ whole genome shotgun (WGS) entry which is preliminary data.</text>
</comment>
<dbReference type="AlphaFoldDB" id="A0A318RJW8"/>
<feature type="transmembrane region" description="Helical" evidence="6">
    <location>
        <begin position="151"/>
        <end position="184"/>
    </location>
</feature>
<dbReference type="GO" id="GO:0005886">
    <property type="term" value="C:plasma membrane"/>
    <property type="evidence" value="ECO:0007669"/>
    <property type="project" value="UniProtKB-SubCell"/>
</dbReference>
<keyword evidence="8" id="KW-1185">Reference proteome</keyword>
<reference evidence="7 8" key="1">
    <citation type="submission" date="2018-06" db="EMBL/GenBank/DDBJ databases">
        <title>Genomic Encyclopedia of Type Strains, Phase IV (KMG-IV): sequencing the most valuable type-strain genomes for metagenomic binning, comparative biology and taxonomic classification.</title>
        <authorList>
            <person name="Goeker M."/>
        </authorList>
    </citation>
    <scope>NUCLEOTIDE SEQUENCE [LARGE SCALE GENOMIC DNA]</scope>
    <source>
        <strain evidence="7 8">DSM 45521</strain>
    </source>
</reference>
<evidence type="ECO:0000256" key="6">
    <source>
        <dbReference type="SAM" id="Phobius"/>
    </source>
</evidence>
<feature type="transmembrane region" description="Helical" evidence="6">
    <location>
        <begin position="109"/>
        <end position="131"/>
    </location>
</feature>
<feature type="transmembrane region" description="Helical" evidence="6">
    <location>
        <begin position="275"/>
        <end position="300"/>
    </location>
</feature>
<feature type="transmembrane region" description="Helical" evidence="6">
    <location>
        <begin position="205"/>
        <end position="226"/>
    </location>
</feature>
<organism evidence="7 8">
    <name type="scientific">Williamsia limnetica</name>
    <dbReference type="NCBI Taxonomy" id="882452"/>
    <lineage>
        <taxon>Bacteria</taxon>
        <taxon>Bacillati</taxon>
        <taxon>Actinomycetota</taxon>
        <taxon>Actinomycetes</taxon>
        <taxon>Mycobacteriales</taxon>
        <taxon>Nocardiaceae</taxon>
        <taxon>Williamsia</taxon>
    </lineage>
</organism>
<feature type="transmembrane region" description="Helical" evidence="6">
    <location>
        <begin position="320"/>
        <end position="341"/>
    </location>
</feature>
<keyword evidence="5 6" id="KW-0472">Membrane</keyword>
<evidence type="ECO:0000313" key="7">
    <source>
        <dbReference type="EMBL" id="PYE16847.1"/>
    </source>
</evidence>
<dbReference type="PANTHER" id="PTHR30250:SF11">
    <property type="entry name" value="O-ANTIGEN TRANSPORTER-RELATED"/>
    <property type="match status" value="1"/>
</dbReference>
<name>A0A318RJW8_WILLI</name>
<keyword evidence="4 6" id="KW-1133">Transmembrane helix</keyword>
<dbReference type="EMBL" id="QJSP01000007">
    <property type="protein sequence ID" value="PYE16847.1"/>
    <property type="molecule type" value="Genomic_DNA"/>
</dbReference>
<dbReference type="PANTHER" id="PTHR30250">
    <property type="entry name" value="PST FAMILY PREDICTED COLANIC ACID TRANSPORTER"/>
    <property type="match status" value="1"/>
</dbReference>
<proteinExistence type="predicted"/>